<dbReference type="EMBL" id="SMGI01000002">
    <property type="protein sequence ID" value="TCK67921.1"/>
    <property type="molecule type" value="Genomic_DNA"/>
</dbReference>
<comment type="caution">
    <text evidence="3">The sequence shown here is derived from an EMBL/GenBank/DDBJ whole genome shotgun (WGS) entry which is preliminary data.</text>
</comment>
<evidence type="ECO:0000259" key="2">
    <source>
        <dbReference type="PROSITE" id="PS50943"/>
    </source>
</evidence>
<proteinExistence type="predicted"/>
<accession>A0A4V2PTV2</accession>
<dbReference type="RefSeq" id="WP_132704942.1">
    <property type="nucleotide sequence ID" value="NZ_SMGI01000002.1"/>
</dbReference>
<dbReference type="GO" id="GO:0003700">
    <property type="term" value="F:DNA-binding transcription factor activity"/>
    <property type="evidence" value="ECO:0007669"/>
    <property type="project" value="TreeGrafter"/>
</dbReference>
<keyword evidence="1" id="KW-0238">DNA-binding</keyword>
<feature type="domain" description="HTH cro/C1-type" evidence="2">
    <location>
        <begin position="7"/>
        <end position="61"/>
    </location>
</feature>
<dbReference type="Gene3D" id="1.10.260.40">
    <property type="entry name" value="lambda repressor-like DNA-binding domains"/>
    <property type="match status" value="1"/>
</dbReference>
<dbReference type="InterPro" id="IPR001387">
    <property type="entry name" value="Cro/C1-type_HTH"/>
</dbReference>
<dbReference type="SUPFAM" id="SSF47413">
    <property type="entry name" value="lambda repressor-like DNA-binding domains"/>
    <property type="match status" value="1"/>
</dbReference>
<organism evidence="3 4">
    <name type="scientific">Winogradskyella wandonensis</name>
    <dbReference type="NCBI Taxonomy" id="1442586"/>
    <lineage>
        <taxon>Bacteria</taxon>
        <taxon>Pseudomonadati</taxon>
        <taxon>Bacteroidota</taxon>
        <taxon>Flavobacteriia</taxon>
        <taxon>Flavobacteriales</taxon>
        <taxon>Flavobacteriaceae</taxon>
        <taxon>Winogradskyella</taxon>
    </lineage>
</organism>
<dbReference type="AlphaFoldDB" id="A0A4V2PTV2"/>
<protein>
    <submittedName>
        <fullName evidence="3">Helix-turn-helix protein</fullName>
    </submittedName>
</protein>
<evidence type="ECO:0000313" key="3">
    <source>
        <dbReference type="EMBL" id="TCK67921.1"/>
    </source>
</evidence>
<dbReference type="InterPro" id="IPR050807">
    <property type="entry name" value="TransReg_Diox_bact_type"/>
</dbReference>
<dbReference type="PANTHER" id="PTHR46797">
    <property type="entry name" value="HTH-TYPE TRANSCRIPTIONAL REGULATOR"/>
    <property type="match status" value="1"/>
</dbReference>
<dbReference type="OrthoDB" id="7859381at2"/>
<dbReference type="Proteomes" id="UP000295714">
    <property type="component" value="Unassembled WGS sequence"/>
</dbReference>
<evidence type="ECO:0000313" key="4">
    <source>
        <dbReference type="Proteomes" id="UP000295714"/>
    </source>
</evidence>
<dbReference type="InterPro" id="IPR010982">
    <property type="entry name" value="Lambda_DNA-bd_dom_sf"/>
</dbReference>
<sequence>MNIGKALRDIRKGKKITQKELAETVGISNTYLSEIENNSRRPSIDILKKISDSLGVNILYLILKSLEENDLKNENKAEFLNKVNSELDNFSFNL</sequence>
<reference evidence="3 4" key="1">
    <citation type="journal article" date="2015" name="Stand. Genomic Sci.">
        <title>Genomic Encyclopedia of Bacterial and Archaeal Type Strains, Phase III: the genomes of soil and plant-associated and newly described type strains.</title>
        <authorList>
            <person name="Whitman W.B."/>
            <person name="Woyke T."/>
            <person name="Klenk H.P."/>
            <person name="Zhou Y."/>
            <person name="Lilburn T.G."/>
            <person name="Beck B.J."/>
            <person name="De Vos P."/>
            <person name="Vandamme P."/>
            <person name="Eisen J.A."/>
            <person name="Garrity G."/>
            <person name="Hugenholtz P."/>
            <person name="Kyrpides N.C."/>
        </authorList>
    </citation>
    <scope>NUCLEOTIDE SEQUENCE [LARGE SCALE GENOMIC DNA]</scope>
    <source>
        <strain evidence="3 4">CECT 8445</strain>
    </source>
</reference>
<dbReference type="CDD" id="cd00093">
    <property type="entry name" value="HTH_XRE"/>
    <property type="match status" value="1"/>
</dbReference>
<dbReference type="Pfam" id="PF01381">
    <property type="entry name" value="HTH_3"/>
    <property type="match status" value="1"/>
</dbReference>
<dbReference type="PANTHER" id="PTHR46797:SF1">
    <property type="entry name" value="METHYLPHOSPHONATE SYNTHASE"/>
    <property type="match status" value="1"/>
</dbReference>
<dbReference type="GO" id="GO:0005829">
    <property type="term" value="C:cytosol"/>
    <property type="evidence" value="ECO:0007669"/>
    <property type="project" value="TreeGrafter"/>
</dbReference>
<dbReference type="GO" id="GO:0003677">
    <property type="term" value="F:DNA binding"/>
    <property type="evidence" value="ECO:0007669"/>
    <property type="project" value="UniProtKB-KW"/>
</dbReference>
<dbReference type="SMART" id="SM00530">
    <property type="entry name" value="HTH_XRE"/>
    <property type="match status" value="1"/>
</dbReference>
<keyword evidence="4" id="KW-1185">Reference proteome</keyword>
<evidence type="ECO:0000256" key="1">
    <source>
        <dbReference type="ARBA" id="ARBA00023125"/>
    </source>
</evidence>
<name>A0A4V2PTV2_9FLAO</name>
<gene>
    <name evidence="3" type="ORF">DFQ05_1704</name>
</gene>
<dbReference type="PROSITE" id="PS50943">
    <property type="entry name" value="HTH_CROC1"/>
    <property type="match status" value="1"/>
</dbReference>